<evidence type="ECO:0000256" key="6">
    <source>
        <dbReference type="SAM" id="Phobius"/>
    </source>
</evidence>
<organism evidence="7 8">
    <name type="scientific">OM182 bacterium</name>
    <dbReference type="NCBI Taxonomy" id="2510334"/>
    <lineage>
        <taxon>Bacteria</taxon>
        <taxon>Pseudomonadati</taxon>
        <taxon>Pseudomonadota</taxon>
        <taxon>Gammaproteobacteria</taxon>
        <taxon>OMG group</taxon>
        <taxon>OM182 clade</taxon>
    </lineage>
</organism>
<dbReference type="InterPro" id="IPR005171">
    <property type="entry name" value="Cyt_c_oxidase_su4_prok"/>
</dbReference>
<reference evidence="7 8" key="1">
    <citation type="submission" date="2019-02" db="EMBL/GenBank/DDBJ databases">
        <title>Prokaryotic population dynamics and viral predation in marine succession experiment using metagenomics: the confinement effect.</title>
        <authorList>
            <person name="Haro-Moreno J.M."/>
            <person name="Rodriguez-Valera F."/>
            <person name="Lopez-Perez M."/>
        </authorList>
    </citation>
    <scope>NUCLEOTIDE SEQUENCE [LARGE SCALE GENOMIC DNA]</scope>
    <source>
        <strain evidence="7">MED-G157</strain>
    </source>
</reference>
<dbReference type="Pfam" id="PF03626">
    <property type="entry name" value="COX4_pro"/>
    <property type="match status" value="1"/>
</dbReference>
<feature type="transmembrane region" description="Helical" evidence="6">
    <location>
        <begin position="12"/>
        <end position="30"/>
    </location>
</feature>
<feature type="transmembrane region" description="Helical" evidence="6">
    <location>
        <begin position="42"/>
        <end position="61"/>
    </location>
</feature>
<sequence length="115" mass="13123">MSSEEGQQHPIAIYLWIWLLLFVLSAFSYMVDIAGFQGILRWSLILLFMFLKAGIIIAVFMHMQWERLSLATAILGPPVVLIVFIGLMAIEGSYTEGLREYFFSPPEVTFSTPHH</sequence>
<evidence type="ECO:0000256" key="2">
    <source>
        <dbReference type="ARBA" id="ARBA00022475"/>
    </source>
</evidence>
<feature type="transmembrane region" description="Helical" evidence="6">
    <location>
        <begin position="68"/>
        <end position="90"/>
    </location>
</feature>
<evidence type="ECO:0000256" key="1">
    <source>
        <dbReference type="ARBA" id="ARBA00004651"/>
    </source>
</evidence>
<proteinExistence type="predicted"/>
<evidence type="ECO:0000256" key="4">
    <source>
        <dbReference type="ARBA" id="ARBA00022989"/>
    </source>
</evidence>
<comment type="caution">
    <text evidence="7">The sequence shown here is derived from an EMBL/GenBank/DDBJ whole genome shotgun (WGS) entry which is preliminary data.</text>
</comment>
<gene>
    <name evidence="7" type="ORF">EVA68_02835</name>
</gene>
<accession>A0A520S3D3</accession>
<keyword evidence="4 6" id="KW-1133">Transmembrane helix</keyword>
<dbReference type="Proteomes" id="UP000316199">
    <property type="component" value="Unassembled WGS sequence"/>
</dbReference>
<keyword evidence="2" id="KW-1003">Cell membrane</keyword>
<keyword evidence="3 6" id="KW-0812">Transmembrane</keyword>
<protein>
    <submittedName>
        <fullName evidence="7">Cytochrome C oxidase subunit IV</fullName>
    </submittedName>
</protein>
<keyword evidence="5 6" id="KW-0472">Membrane</keyword>
<evidence type="ECO:0000256" key="5">
    <source>
        <dbReference type="ARBA" id="ARBA00023136"/>
    </source>
</evidence>
<comment type="subcellular location">
    <subcellularLocation>
        <location evidence="1">Cell membrane</location>
        <topology evidence="1">Multi-pass membrane protein</topology>
    </subcellularLocation>
</comment>
<evidence type="ECO:0000313" key="7">
    <source>
        <dbReference type="EMBL" id="RZO76973.1"/>
    </source>
</evidence>
<dbReference type="EMBL" id="SHAG01000006">
    <property type="protein sequence ID" value="RZO76973.1"/>
    <property type="molecule type" value="Genomic_DNA"/>
</dbReference>
<name>A0A520S3D3_9GAMM</name>
<evidence type="ECO:0000313" key="8">
    <source>
        <dbReference type="Proteomes" id="UP000316199"/>
    </source>
</evidence>
<evidence type="ECO:0000256" key="3">
    <source>
        <dbReference type="ARBA" id="ARBA00022692"/>
    </source>
</evidence>
<dbReference type="AlphaFoldDB" id="A0A520S3D3"/>
<dbReference type="GO" id="GO:0005886">
    <property type="term" value="C:plasma membrane"/>
    <property type="evidence" value="ECO:0007669"/>
    <property type="project" value="UniProtKB-SubCell"/>
</dbReference>